<sequence>MADLSEKPTTITTIEALEEPYTCTSCITTIPPHRARVTCHSCPSHHLCANCHVIKNFVPPHAGAHPTMVFKHSGLTVASPPGFAPRPRLPPALPPRSAPSKTQPLLQIAEAPAPVTVPTANWGALWSVLKAPLEKREKRATKKDSVDESWEGKQCEGTRRSETSPVAKSREETLEMPLSPPGSRRSTIETVGSAASAPQYPVPESWTPFFEGDGTPTLIFVALMSTLFSRLDPEHTGFLSPENYSGFLDVQGVEMGANIWKSAMAKASGEHRKNLADLELSLYISNLLIYHTLNVRTHADDSSKSPGGVEQPHSADIGEDRARDSRRFSANMPMISRQCFIDVCAVEYLKDPERAYGWLRNAVTAYGVWEGLGKMPRGVLPETKIPRGLQSETKTERVKAGAGIPEIKIQTEQADQDVAEDVKNASWKTENERVREQTKMALPGSPGSPRTLTSPLTHPAMPLPLKGGEKKVEALLHGEGFDESTAVGAEDTDRSPTATGEDAPASRLSSNEEKDAPAETPEAKSTETLAQ</sequence>
<organism evidence="2 3">
    <name type="scientific">Diplocarpon rosae</name>
    <dbReference type="NCBI Taxonomy" id="946125"/>
    <lineage>
        <taxon>Eukaryota</taxon>
        <taxon>Fungi</taxon>
        <taxon>Dikarya</taxon>
        <taxon>Ascomycota</taxon>
        <taxon>Pezizomycotina</taxon>
        <taxon>Leotiomycetes</taxon>
        <taxon>Helotiales</taxon>
        <taxon>Drepanopezizaceae</taxon>
        <taxon>Diplocarpon</taxon>
    </lineage>
</organism>
<feature type="region of interest" description="Disordered" evidence="1">
    <location>
        <begin position="424"/>
        <end position="531"/>
    </location>
</feature>
<feature type="compositionally biased region" description="Pro residues" evidence="1">
    <location>
        <begin position="82"/>
        <end position="97"/>
    </location>
</feature>
<feature type="region of interest" description="Disordered" evidence="1">
    <location>
        <begin position="136"/>
        <end position="187"/>
    </location>
</feature>
<keyword evidence="3" id="KW-1185">Reference proteome</keyword>
<feature type="region of interest" description="Disordered" evidence="1">
    <location>
        <begin position="81"/>
        <end position="100"/>
    </location>
</feature>
<proteinExistence type="predicted"/>
<feature type="compositionally biased region" description="Basic and acidic residues" evidence="1">
    <location>
        <begin position="136"/>
        <end position="173"/>
    </location>
</feature>
<evidence type="ECO:0000313" key="3">
    <source>
        <dbReference type="Proteomes" id="UP001285354"/>
    </source>
</evidence>
<gene>
    <name evidence="2" type="ORF">QTJ16_000290</name>
</gene>
<comment type="caution">
    <text evidence="2">The sequence shown here is derived from an EMBL/GenBank/DDBJ whole genome shotgun (WGS) entry which is preliminary data.</text>
</comment>
<evidence type="ECO:0000256" key="1">
    <source>
        <dbReference type="SAM" id="MobiDB-lite"/>
    </source>
</evidence>
<feature type="compositionally biased region" description="Basic and acidic residues" evidence="1">
    <location>
        <begin position="510"/>
        <end position="525"/>
    </location>
</feature>
<dbReference type="AlphaFoldDB" id="A0AAD9T515"/>
<accession>A0AAD9T515</accession>
<feature type="compositionally biased region" description="Basic and acidic residues" evidence="1">
    <location>
        <begin position="429"/>
        <end position="438"/>
    </location>
</feature>
<dbReference type="SUPFAM" id="SSF57850">
    <property type="entry name" value="RING/U-box"/>
    <property type="match status" value="1"/>
</dbReference>
<protein>
    <submittedName>
        <fullName evidence="2">Uncharacterized protein</fullName>
    </submittedName>
</protein>
<feature type="compositionally biased region" description="Basic and acidic residues" evidence="1">
    <location>
        <begin position="467"/>
        <end position="480"/>
    </location>
</feature>
<reference evidence="2" key="1">
    <citation type="submission" date="2023-06" db="EMBL/GenBank/DDBJ databases">
        <title>Draft genome of Marssonina rosae.</title>
        <authorList>
            <person name="Cheng Q."/>
        </authorList>
    </citation>
    <scope>NUCLEOTIDE SEQUENCE</scope>
    <source>
        <strain evidence="2">R4</strain>
    </source>
</reference>
<dbReference type="Proteomes" id="UP001285354">
    <property type="component" value="Unassembled WGS sequence"/>
</dbReference>
<name>A0AAD9T515_9HELO</name>
<dbReference type="EMBL" id="JAUBYV010000001">
    <property type="protein sequence ID" value="KAK2629470.1"/>
    <property type="molecule type" value="Genomic_DNA"/>
</dbReference>
<feature type="region of interest" description="Disordered" evidence="1">
    <location>
        <begin position="300"/>
        <end position="322"/>
    </location>
</feature>
<evidence type="ECO:0000313" key="2">
    <source>
        <dbReference type="EMBL" id="KAK2629470.1"/>
    </source>
</evidence>